<evidence type="ECO:0000313" key="9">
    <source>
        <dbReference type="EMBL" id="PNV58326.1"/>
    </source>
</evidence>
<evidence type="ECO:0000256" key="2">
    <source>
        <dbReference type="ARBA" id="ARBA00010333"/>
    </source>
</evidence>
<evidence type="ECO:0000313" key="10">
    <source>
        <dbReference type="EMBL" id="QIX59606.1"/>
    </source>
</evidence>
<dbReference type="GO" id="GO:0030313">
    <property type="term" value="C:cell envelope"/>
    <property type="evidence" value="ECO:0007669"/>
    <property type="project" value="UniProtKB-SubCell"/>
</dbReference>
<evidence type="ECO:0000313" key="12">
    <source>
        <dbReference type="Proteomes" id="UP000236514"/>
    </source>
</evidence>
<feature type="chain" id="PRO_5015038169" evidence="5">
    <location>
        <begin position="23"/>
        <end position="266"/>
    </location>
</feature>
<reference evidence="8 11" key="1">
    <citation type="submission" date="2016-12" db="EMBL/GenBank/DDBJ databases">
        <title>Complete Genome Sequence of Lactobacillus fermentum Strain SNUV175, a Probiotic for Treatment of Bacterial Vaginosis.</title>
        <authorList>
            <person name="Lee S."/>
            <person name="You H.J."/>
            <person name="Kwon B."/>
            <person name="Ko G."/>
        </authorList>
    </citation>
    <scope>NUCLEOTIDE SEQUENCE [LARGE SCALE GENOMIC DNA]</scope>
    <source>
        <strain evidence="8 11">SNUV175</strain>
    </source>
</reference>
<evidence type="ECO:0000313" key="11">
    <source>
        <dbReference type="Proteomes" id="UP000185427"/>
    </source>
</evidence>
<evidence type="ECO:0000256" key="1">
    <source>
        <dbReference type="ARBA" id="ARBA00004196"/>
    </source>
</evidence>
<keyword evidence="3 5" id="KW-0732">Signal</keyword>
<dbReference type="SMART" id="SM00079">
    <property type="entry name" value="PBPe"/>
    <property type="match status" value="1"/>
</dbReference>
<organism evidence="9 12">
    <name type="scientific">Limosilactobacillus fermentum</name>
    <name type="common">Lactobacillus fermentum</name>
    <dbReference type="NCBI Taxonomy" id="1613"/>
    <lineage>
        <taxon>Bacteria</taxon>
        <taxon>Bacillati</taxon>
        <taxon>Bacillota</taxon>
        <taxon>Bacilli</taxon>
        <taxon>Lactobacillales</taxon>
        <taxon>Lactobacillaceae</taxon>
        <taxon>Limosilactobacillus</taxon>
    </lineage>
</organism>
<comment type="subcellular location">
    <subcellularLocation>
        <location evidence="1">Cell envelope</location>
    </subcellularLocation>
</comment>
<evidence type="ECO:0000259" key="6">
    <source>
        <dbReference type="SMART" id="SM00062"/>
    </source>
</evidence>
<dbReference type="PROSITE" id="PS51257">
    <property type="entry name" value="PROKAR_LIPOPROTEIN"/>
    <property type="match status" value="1"/>
</dbReference>
<dbReference type="Gene3D" id="3.40.190.10">
    <property type="entry name" value="Periplasmic binding protein-like II"/>
    <property type="match status" value="2"/>
</dbReference>
<dbReference type="Proteomes" id="UP000503169">
    <property type="component" value="Chromosome"/>
</dbReference>
<dbReference type="Proteomes" id="UP000236514">
    <property type="component" value="Unassembled WGS sequence"/>
</dbReference>
<proteinExistence type="inferred from homology"/>
<comment type="similarity">
    <text evidence="2 4">Belongs to the bacterial solute-binding protein 3 family.</text>
</comment>
<dbReference type="EMBL" id="POTQ01000004">
    <property type="protein sequence ID" value="PNV58326.1"/>
    <property type="molecule type" value="Genomic_DNA"/>
</dbReference>
<evidence type="ECO:0000256" key="5">
    <source>
        <dbReference type="SAM" id="SignalP"/>
    </source>
</evidence>
<dbReference type="InterPro" id="IPR001638">
    <property type="entry name" value="Solute-binding_3/MltF_N"/>
</dbReference>
<gene>
    <name evidence="8" type="ORF">BUW47_05475</name>
    <name evidence="9" type="ORF">C1Y38_02915</name>
    <name evidence="10" type="ORF">HCY95_02066</name>
</gene>
<dbReference type="PROSITE" id="PS01039">
    <property type="entry name" value="SBP_BACTERIAL_3"/>
    <property type="match status" value="1"/>
</dbReference>
<dbReference type="Proteomes" id="UP000185427">
    <property type="component" value="Chromosome"/>
</dbReference>
<reference evidence="10 13" key="3">
    <citation type="submission" date="2020-04" db="EMBL/GenBank/DDBJ databases">
        <title>Novel strain L. Fermentum HFD1 producer antibacterial peptides.</title>
        <authorList>
            <person name="Ozhegov G.D."/>
            <person name="Pavlova A.S."/>
            <person name="Zhuravleva D.E."/>
            <person name="Gogoleva N.V."/>
            <person name="Shagimardanova E.I."/>
            <person name="Markelova M.I."/>
            <person name="Yarullina D.R."/>
            <person name="Kayumov A.R."/>
        </authorList>
    </citation>
    <scope>NUCLEOTIDE SEQUENCE [LARGE SCALE GENOMIC DNA]</scope>
    <source>
        <strain evidence="10 13">HFD1</strain>
    </source>
</reference>
<dbReference type="PANTHER" id="PTHR35936:SF35">
    <property type="entry name" value="L-CYSTINE-BINDING PROTEIN TCYJ"/>
    <property type="match status" value="1"/>
</dbReference>
<name>A0A0F4HGG9_LIMFE</name>
<dbReference type="OrthoDB" id="8613538at2"/>
<dbReference type="GO" id="GO:0015276">
    <property type="term" value="F:ligand-gated monoatomic ion channel activity"/>
    <property type="evidence" value="ECO:0007669"/>
    <property type="project" value="InterPro"/>
</dbReference>
<feature type="domain" description="Ionotropic glutamate receptor C-terminal" evidence="7">
    <location>
        <begin position="41"/>
        <end position="261"/>
    </location>
</feature>
<reference evidence="9 12" key="2">
    <citation type="submission" date="2018-01" db="EMBL/GenBank/DDBJ databases">
        <title>Draft genome sequence of the feruloyl esterase-producing strain Lactobacillus fermentum CRL 1446, isolated from artisanal goat milk cheese.</title>
        <authorList>
            <person name="Abeijon Mukdsi M.C."/>
            <person name="Saavedra L."/>
            <person name="Gauffin Cano M.P."/>
            <person name="Hebert E.M."/>
            <person name="Medina R.B."/>
        </authorList>
    </citation>
    <scope>NUCLEOTIDE SEQUENCE [LARGE SCALE GENOMIC DNA]</scope>
    <source>
        <strain evidence="9 12">CRL 1446</strain>
    </source>
</reference>
<dbReference type="SMART" id="SM00062">
    <property type="entry name" value="PBPb"/>
    <property type="match status" value="1"/>
</dbReference>
<dbReference type="PANTHER" id="PTHR35936">
    <property type="entry name" value="MEMBRANE-BOUND LYTIC MUREIN TRANSGLYCOSYLASE F"/>
    <property type="match status" value="1"/>
</dbReference>
<dbReference type="AlphaFoldDB" id="A0A0F4HGG9"/>
<evidence type="ECO:0000256" key="4">
    <source>
        <dbReference type="RuleBase" id="RU003744"/>
    </source>
</evidence>
<dbReference type="GO" id="GO:0016020">
    <property type="term" value="C:membrane"/>
    <property type="evidence" value="ECO:0007669"/>
    <property type="project" value="InterPro"/>
</dbReference>
<protein>
    <submittedName>
        <fullName evidence="9">Amino acid ABC transporter substrate-binding protein</fullName>
    </submittedName>
    <submittedName>
        <fullName evidence="10">Amino-acid ABC transporter-binding protein</fullName>
    </submittedName>
</protein>
<feature type="domain" description="Solute-binding protein family 3/N-terminal" evidence="6">
    <location>
        <begin position="41"/>
        <end position="262"/>
    </location>
</feature>
<dbReference type="RefSeq" id="WP_003685553.1">
    <property type="nucleotide sequence ID" value="NZ_AP024320.1"/>
</dbReference>
<dbReference type="InterPro" id="IPR001320">
    <property type="entry name" value="Iontro_rcpt_C"/>
</dbReference>
<dbReference type="InterPro" id="IPR018313">
    <property type="entry name" value="SBP_3_CS"/>
</dbReference>
<evidence type="ECO:0000313" key="8">
    <source>
        <dbReference type="EMBL" id="APU45909.1"/>
    </source>
</evidence>
<dbReference type="EMBL" id="CP050919">
    <property type="protein sequence ID" value="QIX59606.1"/>
    <property type="molecule type" value="Genomic_DNA"/>
</dbReference>
<accession>A0A0F4HGG9</accession>
<dbReference type="PATRIC" id="fig|1613.32.peg.1011"/>
<dbReference type="EMBL" id="CP019030">
    <property type="protein sequence ID" value="APU45909.1"/>
    <property type="molecule type" value="Genomic_DNA"/>
</dbReference>
<evidence type="ECO:0000256" key="3">
    <source>
        <dbReference type="ARBA" id="ARBA00022729"/>
    </source>
</evidence>
<evidence type="ECO:0000313" key="13">
    <source>
        <dbReference type="Proteomes" id="UP000503169"/>
    </source>
</evidence>
<evidence type="ECO:0000259" key="7">
    <source>
        <dbReference type="SMART" id="SM00079"/>
    </source>
</evidence>
<dbReference type="Pfam" id="PF00497">
    <property type="entry name" value="SBP_bac_3"/>
    <property type="match status" value="1"/>
</dbReference>
<feature type="signal peptide" evidence="5">
    <location>
        <begin position="1"/>
        <end position="22"/>
    </location>
</feature>
<sequence>MKKWMKRLSVVAASLVAMVALAACGKSSSSSSEPQLVTKGTLTVGLEGTYAPYSYRENGKLTGFEVDLARDLAKKMGYKVKFVPTKWDSLIAGVGSKKFDVAINDIAMTPERQKSYLFSTPYIYSKSALIMKSDNTTIKSIDDIKGKKIAAATGTANAQNVKKFGGETVSSTDFSTAMELVRQGRAEAALNSKEAFLYYQKSTGATDLKYQEVPSSKIPVQKIGVLMAKNNKGLQTKVNKALAELRKDGTLKKLSEKYFHGNITDK</sequence>
<dbReference type="SUPFAM" id="SSF53850">
    <property type="entry name" value="Periplasmic binding protein-like II"/>
    <property type="match status" value="1"/>
</dbReference>